<dbReference type="AlphaFoldDB" id="A0A172ZNZ0"/>
<dbReference type="EMBL" id="CP013023">
    <property type="protein sequence ID" value="ANF98940.1"/>
    <property type="molecule type" value="Genomic_DNA"/>
</dbReference>
<dbReference type="STRING" id="1616788.AR543_21205"/>
<dbReference type="Pfam" id="PF06103">
    <property type="entry name" value="DUF948"/>
    <property type="match status" value="1"/>
</dbReference>
<dbReference type="Gene3D" id="1.20.1480.30">
    <property type="entry name" value="Designed four-helix bundle protein"/>
    <property type="match status" value="1"/>
</dbReference>
<dbReference type="PANTHER" id="PTHR40070:SF1">
    <property type="entry name" value="UPF0478 PROTEIN YTXG"/>
    <property type="match status" value="1"/>
</dbReference>
<name>A0A172ZNZ0_9BACL</name>
<dbReference type="RefSeq" id="WP_064505703.1">
    <property type="nucleotide sequence ID" value="NZ_CP013023.1"/>
</dbReference>
<evidence type="ECO:0000256" key="1">
    <source>
        <dbReference type="SAM" id="Coils"/>
    </source>
</evidence>
<evidence type="ECO:0000313" key="3">
    <source>
        <dbReference type="Proteomes" id="UP000078148"/>
    </source>
</evidence>
<dbReference type="InterPro" id="IPR009293">
    <property type="entry name" value="UPF0478"/>
</dbReference>
<dbReference type="SUPFAM" id="SSF58104">
    <property type="entry name" value="Methyl-accepting chemotaxis protein (MCP) signaling domain"/>
    <property type="match status" value="1"/>
</dbReference>
<evidence type="ECO:0008006" key="4">
    <source>
        <dbReference type="Google" id="ProtNLM"/>
    </source>
</evidence>
<feature type="coiled-coil region" evidence="1">
    <location>
        <begin position="32"/>
        <end position="59"/>
    </location>
</feature>
<reference evidence="2 3" key="2">
    <citation type="journal article" date="2016" name="Int. J. Syst. Evol. Microbiol.">
        <title>Paenibacillus bovis sp. nov., isolated from raw yak (Bos grunniens) milk.</title>
        <authorList>
            <person name="Gao C."/>
            <person name="Han J."/>
            <person name="Liu Z."/>
            <person name="Xu X."/>
            <person name="Hang F."/>
            <person name="Wu Z."/>
        </authorList>
    </citation>
    <scope>NUCLEOTIDE SEQUENCE [LARGE SCALE GENOMIC DNA]</scope>
    <source>
        <strain evidence="2 3">BD3526</strain>
    </source>
</reference>
<organism evidence="2 3">
    <name type="scientific">Paenibacillus bovis</name>
    <dbReference type="NCBI Taxonomy" id="1616788"/>
    <lineage>
        <taxon>Bacteria</taxon>
        <taxon>Bacillati</taxon>
        <taxon>Bacillota</taxon>
        <taxon>Bacilli</taxon>
        <taxon>Bacillales</taxon>
        <taxon>Paenibacillaceae</taxon>
        <taxon>Paenibacillus</taxon>
    </lineage>
</organism>
<proteinExistence type="predicted"/>
<dbReference type="KEGG" id="pbv:AR543_21205"/>
<evidence type="ECO:0000313" key="2">
    <source>
        <dbReference type="EMBL" id="ANF98940.1"/>
    </source>
</evidence>
<keyword evidence="3" id="KW-1185">Reference proteome</keyword>
<accession>A0A172ZNZ0</accession>
<protein>
    <recommendedName>
        <fullName evidence="4">General stress protein</fullName>
    </recommendedName>
</protein>
<reference evidence="3" key="1">
    <citation type="submission" date="2015-10" db="EMBL/GenBank/DDBJ databases">
        <title>Genome of Paenibacillus bovis sp. nov.</title>
        <authorList>
            <person name="Wu Z."/>
            <person name="Gao C."/>
            <person name="Liu Z."/>
            <person name="Zheng H."/>
        </authorList>
    </citation>
    <scope>NUCLEOTIDE SEQUENCE [LARGE SCALE GENOMIC DNA]</scope>
    <source>
        <strain evidence="3">BD3526</strain>
    </source>
</reference>
<dbReference type="Proteomes" id="UP000078148">
    <property type="component" value="Chromosome"/>
</dbReference>
<dbReference type="PANTHER" id="PTHR40070">
    <property type="entry name" value="UPF0478 PROTEIN YTXG"/>
    <property type="match status" value="1"/>
</dbReference>
<sequence length="177" mass="19580">MVISISVAIVAIAFAVLVVFLVKTLLSAKDSLDNVSATLKDVQKTMEELTYEVKQTIRNVNDITGDVEHKLQQVDPVVESVKNLGVVLSEITETVKDLTLKTKEVSGTLFDRVKFATGKSEHSSNAHSMVTASTPEDRTLQSYSATYDKNGHNNGAWLNWVDTAVNVWQKFRKIPTK</sequence>
<keyword evidence="1" id="KW-0175">Coiled coil</keyword>
<gene>
    <name evidence="2" type="ORF">AR543_21205</name>
</gene>